<comment type="caution">
    <text evidence="1">The sequence shown here is derived from an EMBL/GenBank/DDBJ whole genome shotgun (WGS) entry which is preliminary data.</text>
</comment>
<organism evidence="1 2">
    <name type="scientific">Bacteroides salyersiae</name>
    <dbReference type="NCBI Taxonomy" id="291644"/>
    <lineage>
        <taxon>Bacteria</taxon>
        <taxon>Pseudomonadati</taxon>
        <taxon>Bacteroidota</taxon>
        <taxon>Bacteroidia</taxon>
        <taxon>Bacteroidales</taxon>
        <taxon>Bacteroidaceae</taxon>
        <taxon>Bacteroides</taxon>
    </lineage>
</organism>
<reference evidence="1 2" key="1">
    <citation type="journal article" date="2019" name="Nat. Med.">
        <title>A library of human gut bacterial isolates paired with longitudinal multiomics data enables mechanistic microbiome research.</title>
        <authorList>
            <person name="Poyet M."/>
            <person name="Groussin M."/>
            <person name="Gibbons S.M."/>
            <person name="Avila-Pacheco J."/>
            <person name="Jiang X."/>
            <person name="Kearney S.M."/>
            <person name="Perrotta A.R."/>
            <person name="Berdy B."/>
            <person name="Zhao S."/>
            <person name="Lieberman T.D."/>
            <person name="Swanson P.K."/>
            <person name="Smith M."/>
            <person name="Roesemann S."/>
            <person name="Alexander J.E."/>
            <person name="Rich S.A."/>
            <person name="Livny J."/>
            <person name="Vlamakis H."/>
            <person name="Clish C."/>
            <person name="Bullock K."/>
            <person name="Deik A."/>
            <person name="Scott J."/>
            <person name="Pierce K.A."/>
            <person name="Xavier R.J."/>
            <person name="Alm E.J."/>
        </authorList>
    </citation>
    <scope>NUCLEOTIDE SEQUENCE [LARGE SCALE GENOMIC DNA]</scope>
    <source>
        <strain evidence="1 2">BIOML-A10</strain>
    </source>
</reference>
<dbReference type="Proteomes" id="UP000422221">
    <property type="component" value="Unassembled WGS sequence"/>
</dbReference>
<dbReference type="EMBL" id="VWMK01000004">
    <property type="protein sequence ID" value="KAA3767992.1"/>
    <property type="molecule type" value="Genomic_DNA"/>
</dbReference>
<name>A0A7J4XM59_9BACE</name>
<dbReference type="AlphaFoldDB" id="A0A7J4XM59"/>
<evidence type="ECO:0000313" key="1">
    <source>
        <dbReference type="EMBL" id="KAA3767992.1"/>
    </source>
</evidence>
<accession>A0A7J4XM59</accession>
<gene>
    <name evidence="1" type="ORF">F3F73_06245</name>
</gene>
<proteinExistence type="predicted"/>
<dbReference type="RefSeq" id="WP_130058352.1">
    <property type="nucleotide sequence ID" value="NZ_VWMB01000005.1"/>
</dbReference>
<protein>
    <submittedName>
        <fullName evidence="1">Uncharacterized protein</fullName>
    </submittedName>
</protein>
<sequence>MRTAKVNQIDYYTLELSGMGAQDALACIFELFGVRLSKDNIYVDEYEVERIQLQKLQEHLSGQDDLGEHAQDFELYLRQAEVDKDKLLRIIGELINKSDPDNPNIRISWFDKEHNPKNLDYIKSIYSRSEVCLGETLASIPADGLTLEEAFDLYIVAMKWGEGDRFYRVDKEGDVFEYKSQEESTESESPSVEECCCEKDASLSAQSRASNDTSSVFFTDVDLMEEIEIWWRHDTSNNDLEVITGFKEGVYSDNSAFLKACHDFWENKTFEEKIYYWKSITQRSENSKLSPTVTD</sequence>
<evidence type="ECO:0000313" key="2">
    <source>
        <dbReference type="Proteomes" id="UP000422221"/>
    </source>
</evidence>